<comment type="subcellular location">
    <subcellularLocation>
        <location evidence="1">Membrane</location>
        <topology evidence="1">Multi-pass membrane protein</topology>
    </subcellularLocation>
</comment>
<dbReference type="GO" id="GO:0008324">
    <property type="term" value="F:monoatomic cation transmembrane transporter activity"/>
    <property type="evidence" value="ECO:0007669"/>
    <property type="project" value="InterPro"/>
</dbReference>
<evidence type="ECO:0000256" key="5">
    <source>
        <dbReference type="ARBA" id="ARBA00022989"/>
    </source>
</evidence>
<evidence type="ECO:0000256" key="3">
    <source>
        <dbReference type="ARBA" id="ARBA00022448"/>
    </source>
</evidence>
<dbReference type="HOGENOM" id="CLU_1248683_0_0_4"/>
<dbReference type="GO" id="GO:0016020">
    <property type="term" value="C:membrane"/>
    <property type="evidence" value="ECO:0007669"/>
    <property type="project" value="UniProtKB-SubCell"/>
</dbReference>
<reference evidence="10" key="1">
    <citation type="submission" date="2011-03" db="EMBL/GenBank/DDBJ databases">
        <authorList>
            <person name="Voget S."/>
            <person name="Streit W.R."/>
            <person name="Jaeger K.E."/>
            <person name="Daniel R."/>
        </authorList>
    </citation>
    <scope>NUCLEOTIDE SEQUENCE [LARGE SCALE GENOMIC DNA]</scope>
    <source>
        <strain evidence="10">PG1</strain>
    </source>
</reference>
<name>A0A0B6SA97_BURPL</name>
<dbReference type="KEGG" id="bgp:BGL_2c11080"/>
<evidence type="ECO:0000256" key="4">
    <source>
        <dbReference type="ARBA" id="ARBA00022692"/>
    </source>
</evidence>
<dbReference type="PANTHER" id="PTHR43840:SF15">
    <property type="entry name" value="MITOCHONDRIAL METAL TRANSPORTER 1-RELATED"/>
    <property type="match status" value="1"/>
</dbReference>
<evidence type="ECO:0000313" key="9">
    <source>
        <dbReference type="EMBL" id="AJK49186.1"/>
    </source>
</evidence>
<evidence type="ECO:0000259" key="8">
    <source>
        <dbReference type="Pfam" id="PF01545"/>
    </source>
</evidence>
<dbReference type="PANTHER" id="PTHR43840">
    <property type="entry name" value="MITOCHONDRIAL METAL TRANSPORTER 1-RELATED"/>
    <property type="match status" value="1"/>
</dbReference>
<dbReference type="NCBIfam" id="TIGR01297">
    <property type="entry name" value="CDF"/>
    <property type="match status" value="1"/>
</dbReference>
<keyword evidence="6 7" id="KW-0472">Membrane</keyword>
<evidence type="ECO:0000256" key="2">
    <source>
        <dbReference type="ARBA" id="ARBA00008114"/>
    </source>
</evidence>
<dbReference type="Gene3D" id="1.20.1510.10">
    <property type="entry name" value="Cation efflux protein transmembrane domain"/>
    <property type="match status" value="1"/>
</dbReference>
<feature type="transmembrane region" description="Helical" evidence="7">
    <location>
        <begin position="82"/>
        <end position="101"/>
    </location>
</feature>
<feature type="transmembrane region" description="Helical" evidence="7">
    <location>
        <begin position="184"/>
        <end position="201"/>
    </location>
</feature>
<feature type="transmembrane region" description="Helical" evidence="7">
    <location>
        <begin position="49"/>
        <end position="70"/>
    </location>
</feature>
<organism evidence="9 10">
    <name type="scientific">Burkholderia plantarii</name>
    <dbReference type="NCBI Taxonomy" id="41899"/>
    <lineage>
        <taxon>Bacteria</taxon>
        <taxon>Pseudomonadati</taxon>
        <taxon>Pseudomonadota</taxon>
        <taxon>Betaproteobacteria</taxon>
        <taxon>Burkholderiales</taxon>
        <taxon>Burkholderiaceae</taxon>
        <taxon>Burkholderia</taxon>
    </lineage>
</organism>
<evidence type="ECO:0000256" key="1">
    <source>
        <dbReference type="ARBA" id="ARBA00004141"/>
    </source>
</evidence>
<accession>A0A0B6SA97</accession>
<dbReference type="InterPro" id="IPR050291">
    <property type="entry name" value="CDF_Transporter"/>
</dbReference>
<dbReference type="InterPro" id="IPR002524">
    <property type="entry name" value="Cation_efflux"/>
</dbReference>
<keyword evidence="5 7" id="KW-1133">Transmembrane helix</keyword>
<feature type="domain" description="Cation efflux protein transmembrane" evidence="8">
    <location>
        <begin position="20"/>
        <end position="205"/>
    </location>
</feature>
<feature type="transmembrane region" description="Helical" evidence="7">
    <location>
        <begin position="159"/>
        <end position="178"/>
    </location>
</feature>
<sequence length="222" mass="23380">MPSPARASHSVHAITSRVLTTSLVVNLLLMTAQAGAAYATHSSGILADTLHAAIDLLADALLLLACRLDAKLPPEQRPTYEPLALVGLGLLLLATGTQMIWQAATHLYAPPDISPDLISFAVLGIALAGKESLSRWMLGRARAIGGAALIEASAWHIRIDAMTLLLATLALAGARFGLPHLDQLAATLIGVMILRTGYAFAKRGLQLRADHGGWANRATPPR</sequence>
<dbReference type="OrthoDB" id="9035729at2"/>
<dbReference type="KEGG" id="bpla:bpln_2g11930"/>
<feature type="transmembrane region" description="Helical" evidence="7">
    <location>
        <begin position="117"/>
        <end position="138"/>
    </location>
</feature>
<dbReference type="EMBL" id="CP002581">
    <property type="protein sequence ID" value="AJK49186.1"/>
    <property type="molecule type" value="Genomic_DNA"/>
</dbReference>
<protein>
    <submittedName>
        <fullName evidence="9">Cation efflux protein</fullName>
    </submittedName>
</protein>
<proteinExistence type="inferred from homology"/>
<reference evidence="9 10" key="2">
    <citation type="journal article" date="2016" name="Appl. Microbiol. Biotechnol.">
        <title>Mutations improving production and secretion of extracellular lipase by Burkholderia glumae PG1.</title>
        <authorList>
            <person name="Knapp A."/>
            <person name="Voget S."/>
            <person name="Gao R."/>
            <person name="Zaburannyi N."/>
            <person name="Krysciak D."/>
            <person name="Breuer M."/>
            <person name="Hauer B."/>
            <person name="Streit W.R."/>
            <person name="Muller R."/>
            <person name="Daniel R."/>
            <person name="Jaeger K.E."/>
        </authorList>
    </citation>
    <scope>NUCLEOTIDE SEQUENCE [LARGE SCALE GENOMIC DNA]</scope>
    <source>
        <strain evidence="9 10">PG1</strain>
    </source>
</reference>
<dbReference type="AlphaFoldDB" id="A0A0B6SA97"/>
<dbReference type="RefSeq" id="WP_042627696.1">
    <property type="nucleotide sequence ID" value="NZ_BSTO01000001.1"/>
</dbReference>
<evidence type="ECO:0000313" key="10">
    <source>
        <dbReference type="Proteomes" id="UP000031838"/>
    </source>
</evidence>
<gene>
    <name evidence="9" type="ORF">BGL_2c11080</name>
</gene>
<dbReference type="InterPro" id="IPR027469">
    <property type="entry name" value="Cation_efflux_TMD_sf"/>
</dbReference>
<evidence type="ECO:0000256" key="6">
    <source>
        <dbReference type="ARBA" id="ARBA00023136"/>
    </source>
</evidence>
<keyword evidence="4 7" id="KW-0812">Transmembrane</keyword>
<dbReference type="SUPFAM" id="SSF161111">
    <property type="entry name" value="Cation efflux protein transmembrane domain-like"/>
    <property type="match status" value="1"/>
</dbReference>
<keyword evidence="3" id="KW-0813">Transport</keyword>
<dbReference type="Proteomes" id="UP000031838">
    <property type="component" value="Chromosome 2"/>
</dbReference>
<dbReference type="Pfam" id="PF01545">
    <property type="entry name" value="Cation_efflux"/>
    <property type="match status" value="1"/>
</dbReference>
<evidence type="ECO:0000256" key="7">
    <source>
        <dbReference type="SAM" id="Phobius"/>
    </source>
</evidence>
<dbReference type="InterPro" id="IPR058533">
    <property type="entry name" value="Cation_efflux_TM"/>
</dbReference>
<keyword evidence="10" id="KW-1185">Reference proteome</keyword>
<comment type="similarity">
    <text evidence="2">Belongs to the cation diffusion facilitator (CDF) transporter (TC 2.A.4) family.</text>
</comment>